<dbReference type="PANTHER" id="PTHR42743:SF11">
    <property type="entry name" value="AMINODEOXYCHORISMATE LYASE"/>
    <property type="match status" value="1"/>
</dbReference>
<evidence type="ECO:0000313" key="2">
    <source>
        <dbReference type="EMBL" id="KAF5827452.1"/>
    </source>
</evidence>
<dbReference type="InterPro" id="IPR036038">
    <property type="entry name" value="Aminotransferase-like"/>
</dbReference>
<dbReference type="Gene3D" id="3.40.50.300">
    <property type="entry name" value="P-loop containing nucleotide triphosphate hydrolases"/>
    <property type="match status" value="1"/>
</dbReference>
<dbReference type="PANTHER" id="PTHR42743">
    <property type="entry name" value="AMINO-ACID AMINOTRANSFERASE"/>
    <property type="match status" value="1"/>
</dbReference>
<comment type="similarity">
    <text evidence="1">Belongs to the class-IV pyridoxal-phosphate-dependent aminotransferase family.</text>
</comment>
<accession>A0ABQ7FYL8</accession>
<reference evidence="2" key="1">
    <citation type="submission" date="2017-08" db="EMBL/GenBank/DDBJ databases">
        <authorList>
            <person name="Polle J.E."/>
            <person name="Barry K."/>
            <person name="Cushman J."/>
            <person name="Schmutz J."/>
            <person name="Tran D."/>
            <person name="Hathwaick L.T."/>
            <person name="Yim W.C."/>
            <person name="Jenkins J."/>
            <person name="Mckie-Krisberg Z.M."/>
            <person name="Prochnik S."/>
            <person name="Lindquist E."/>
            <person name="Dockter R.B."/>
            <person name="Adam C."/>
            <person name="Molina H."/>
            <person name="Bunkerborg J."/>
            <person name="Jin E."/>
            <person name="Buchheim M."/>
            <person name="Magnuson J."/>
        </authorList>
    </citation>
    <scope>NUCLEOTIDE SEQUENCE</scope>
    <source>
        <strain evidence="2">CCAP 19/18</strain>
    </source>
</reference>
<dbReference type="SUPFAM" id="SSF56752">
    <property type="entry name" value="D-aminoacid aminotransferase-like PLP-dependent enzymes"/>
    <property type="match status" value="1"/>
</dbReference>
<dbReference type="Proteomes" id="UP000815325">
    <property type="component" value="Unassembled WGS sequence"/>
</dbReference>
<dbReference type="InterPro" id="IPR027417">
    <property type="entry name" value="P-loop_NTPase"/>
</dbReference>
<name>A0ABQ7FYL8_DUNSA</name>
<dbReference type="InterPro" id="IPR043131">
    <property type="entry name" value="BCAT-like_N"/>
</dbReference>
<dbReference type="EMBL" id="MU070501">
    <property type="protein sequence ID" value="KAF5827452.1"/>
    <property type="molecule type" value="Genomic_DNA"/>
</dbReference>
<protein>
    <submittedName>
        <fullName evidence="2">Uncharacterized protein</fullName>
    </submittedName>
</protein>
<organism evidence="2 3">
    <name type="scientific">Dunaliella salina</name>
    <name type="common">Green alga</name>
    <name type="synonym">Protococcus salinus</name>
    <dbReference type="NCBI Taxonomy" id="3046"/>
    <lineage>
        <taxon>Eukaryota</taxon>
        <taxon>Viridiplantae</taxon>
        <taxon>Chlorophyta</taxon>
        <taxon>core chlorophytes</taxon>
        <taxon>Chlorophyceae</taxon>
        <taxon>CS clade</taxon>
        <taxon>Chlamydomonadales</taxon>
        <taxon>Dunaliellaceae</taxon>
        <taxon>Dunaliella</taxon>
    </lineage>
</organism>
<proteinExistence type="inferred from homology"/>
<dbReference type="SUPFAM" id="SSF52540">
    <property type="entry name" value="P-loop containing nucleoside triphosphate hydrolases"/>
    <property type="match status" value="1"/>
</dbReference>
<dbReference type="Gene3D" id="3.30.470.10">
    <property type="match status" value="1"/>
</dbReference>
<comment type="caution">
    <text evidence="2">The sequence shown here is derived from an EMBL/GenBank/DDBJ whole genome shotgun (WGS) entry which is preliminary data.</text>
</comment>
<evidence type="ECO:0000256" key="1">
    <source>
        <dbReference type="ARBA" id="ARBA00009320"/>
    </source>
</evidence>
<dbReference type="Pfam" id="PF19798">
    <property type="entry name" value="Sulfotransfer_5"/>
    <property type="match status" value="1"/>
</dbReference>
<gene>
    <name evidence="2" type="ORF">DUNSADRAFT_628</name>
</gene>
<keyword evidence="3" id="KW-1185">Reference proteome</keyword>
<evidence type="ECO:0000313" key="3">
    <source>
        <dbReference type="Proteomes" id="UP000815325"/>
    </source>
</evidence>
<sequence>MSNTFLSLGHSLQQIGKHKLGCSNSVFKHGKHVILVREPARVLLSWAKGSQPTQQELGYTALLEIVSELRSQGQEVILMLSDELVSNPEGMLRALCAKLDLAFTPRMLSWPPGPKPYDGCWAKYWYKGTHKSTGFSKDIQTEAVDLASIPVEFRPLLMECSAIYNLLSPLAIRPLATQEPQVDAHSEHGVSKTRHVASGTHAYADDPRNQHIFIGIRDGVSGRFELVPRPQAKVSVLDSGFMMGDGVWEGLRLHRGTILFAQEHLSKLWEGATAIGMELDLSALGMLDLIYQAVQANGMSGASGTC</sequence>
<dbReference type="InterPro" id="IPR050571">
    <property type="entry name" value="Class-IV_PLP-Dep_Aminotrnsfr"/>
</dbReference>